<dbReference type="OrthoDB" id="1655812at2"/>
<gene>
    <name evidence="1" type="ordered locus">Clos_1848</name>
</gene>
<dbReference type="Gene3D" id="3.10.129.130">
    <property type="match status" value="1"/>
</dbReference>
<dbReference type="HOGENOM" id="CLU_1811724_0_0_9"/>
<protein>
    <recommendedName>
        <fullName evidence="3">Type III toxin-antitoxin system ToxN/AbiQ family toxin</fullName>
    </recommendedName>
</protein>
<dbReference type="GO" id="GO:0003723">
    <property type="term" value="F:RNA binding"/>
    <property type="evidence" value="ECO:0007669"/>
    <property type="project" value="InterPro"/>
</dbReference>
<dbReference type="eggNOG" id="ENOG5030W0X">
    <property type="taxonomic scope" value="Bacteria"/>
</dbReference>
<organism evidence="1 2">
    <name type="scientific">Alkaliphilus oremlandii (strain OhILAs)</name>
    <name type="common">Clostridium oremlandii (strain OhILAs)</name>
    <dbReference type="NCBI Taxonomy" id="350688"/>
    <lineage>
        <taxon>Bacteria</taxon>
        <taxon>Bacillati</taxon>
        <taxon>Bacillota</taxon>
        <taxon>Clostridia</taxon>
        <taxon>Peptostreptococcales</taxon>
        <taxon>Natronincolaceae</taxon>
        <taxon>Alkaliphilus</taxon>
    </lineage>
</organism>
<evidence type="ECO:0000313" key="1">
    <source>
        <dbReference type="EMBL" id="ABW19388.1"/>
    </source>
</evidence>
<accession>A8MHV6</accession>
<evidence type="ECO:0008006" key="3">
    <source>
        <dbReference type="Google" id="ProtNLM"/>
    </source>
</evidence>
<proteinExistence type="predicted"/>
<reference evidence="2" key="1">
    <citation type="submission" date="2007-10" db="EMBL/GenBank/DDBJ databases">
        <title>Complete genome of Alkaliphilus oremlandii OhILAs.</title>
        <authorList>
            <person name="Copeland A."/>
            <person name="Lucas S."/>
            <person name="Lapidus A."/>
            <person name="Barry K."/>
            <person name="Detter J.C."/>
            <person name="Glavina del Rio T."/>
            <person name="Hammon N."/>
            <person name="Israni S."/>
            <person name="Dalin E."/>
            <person name="Tice H."/>
            <person name="Pitluck S."/>
            <person name="Chain P."/>
            <person name="Malfatti S."/>
            <person name="Shin M."/>
            <person name="Vergez L."/>
            <person name="Schmutz J."/>
            <person name="Larimer F."/>
            <person name="Land M."/>
            <person name="Hauser L."/>
            <person name="Kyrpides N."/>
            <person name="Mikhailova N."/>
            <person name="Stolz J.F."/>
            <person name="Dawson A."/>
            <person name="Fisher E."/>
            <person name="Crable B."/>
            <person name="Perera E."/>
            <person name="Lisak J."/>
            <person name="Ranganathan M."/>
            <person name="Basu P."/>
            <person name="Richardson P."/>
        </authorList>
    </citation>
    <scope>NUCLEOTIDE SEQUENCE [LARGE SCALE GENOMIC DNA]</scope>
    <source>
        <strain evidence="2">OhILAs</strain>
    </source>
</reference>
<name>A8MHV6_ALKOO</name>
<dbReference type="InterPro" id="IPR053735">
    <property type="entry name" value="Type_III_TA_endoRNase"/>
</dbReference>
<dbReference type="Pfam" id="PF13958">
    <property type="entry name" value="ToxN_toxin"/>
    <property type="match status" value="1"/>
</dbReference>
<dbReference type="Proteomes" id="UP000000269">
    <property type="component" value="Chromosome"/>
</dbReference>
<dbReference type="AlphaFoldDB" id="A8MHV6"/>
<dbReference type="STRING" id="350688.Clos_1848"/>
<dbReference type="GO" id="GO:0004521">
    <property type="term" value="F:RNA endonuclease activity"/>
    <property type="evidence" value="ECO:0007669"/>
    <property type="project" value="InterPro"/>
</dbReference>
<dbReference type="InterPro" id="IPR025911">
    <property type="entry name" value="ToxN/AbiQ_toxin"/>
</dbReference>
<dbReference type="EMBL" id="CP000853">
    <property type="protein sequence ID" value="ABW19388.1"/>
    <property type="molecule type" value="Genomic_DNA"/>
</dbReference>
<sequence>MRLVIQSELGFFLTHFFMGRETMDKLKFYEINTNYIQYLKKYDHRVPNIDYKEHNKFLCGVVLDVNGNKYYAPVSSLCKEQQTNFIIKNNKGKSIASLRLSFMLPVPDRVLTIKNFKDEDYKYRRLLMEELKYLVFCQENGQ</sequence>
<evidence type="ECO:0000313" key="2">
    <source>
        <dbReference type="Proteomes" id="UP000000269"/>
    </source>
</evidence>
<keyword evidence="2" id="KW-1185">Reference proteome</keyword>
<dbReference type="KEGG" id="aoe:Clos_1848"/>